<dbReference type="STRING" id="246409.I1BHT2"/>
<proteinExistence type="predicted"/>
<evidence type="ECO:0000313" key="2">
    <source>
        <dbReference type="Proteomes" id="UP000009138"/>
    </source>
</evidence>
<dbReference type="RefSeq" id="XP_067511158.1">
    <property type="nucleotide sequence ID" value="XM_067655057.1"/>
</dbReference>
<dbReference type="OMA" id="RIICNTN"/>
<dbReference type="EMBL" id="CH476732">
    <property type="protein sequence ID" value="EIE75762.1"/>
    <property type="molecule type" value="Genomic_DNA"/>
</dbReference>
<reference evidence="1 2" key="1">
    <citation type="journal article" date="2009" name="PLoS Genet.">
        <title>Genomic analysis of the basal lineage fungus Rhizopus oryzae reveals a whole-genome duplication.</title>
        <authorList>
            <person name="Ma L.-J."/>
            <person name="Ibrahim A.S."/>
            <person name="Skory C."/>
            <person name="Grabherr M.G."/>
            <person name="Burger G."/>
            <person name="Butler M."/>
            <person name="Elias M."/>
            <person name="Idnurm A."/>
            <person name="Lang B.F."/>
            <person name="Sone T."/>
            <person name="Abe A."/>
            <person name="Calvo S.E."/>
            <person name="Corrochano L.M."/>
            <person name="Engels R."/>
            <person name="Fu J."/>
            <person name="Hansberg W."/>
            <person name="Kim J.-M."/>
            <person name="Kodira C.D."/>
            <person name="Koehrsen M.J."/>
            <person name="Liu B."/>
            <person name="Miranda-Saavedra D."/>
            <person name="O'Leary S."/>
            <person name="Ortiz-Castellanos L."/>
            <person name="Poulter R."/>
            <person name="Rodriguez-Romero J."/>
            <person name="Ruiz-Herrera J."/>
            <person name="Shen Y.-Q."/>
            <person name="Zeng Q."/>
            <person name="Galagan J."/>
            <person name="Birren B.W."/>
            <person name="Cuomo C.A."/>
            <person name="Wickes B.L."/>
        </authorList>
    </citation>
    <scope>NUCLEOTIDE SEQUENCE [LARGE SCALE GENOMIC DNA]</scope>
    <source>
        <strain evidence="2">RA 99-880 / ATCC MYA-4621 / FGSC 9543 / NRRL 43880</strain>
    </source>
</reference>
<dbReference type="VEuPathDB" id="FungiDB:RO3G_00466"/>
<evidence type="ECO:0008006" key="3">
    <source>
        <dbReference type="Google" id="ProtNLM"/>
    </source>
</evidence>
<dbReference type="GeneID" id="93607438"/>
<accession>I1BHT2</accession>
<keyword evidence="2" id="KW-1185">Reference proteome</keyword>
<gene>
    <name evidence="1" type="ORF">RO3G_00466</name>
</gene>
<name>I1BHT2_RHIO9</name>
<dbReference type="OrthoDB" id="2270010at2759"/>
<evidence type="ECO:0000313" key="1">
    <source>
        <dbReference type="EMBL" id="EIE75762.1"/>
    </source>
</evidence>
<protein>
    <recommendedName>
        <fullName evidence="3">SWIM-type domain-containing protein</fullName>
    </recommendedName>
</protein>
<dbReference type="AlphaFoldDB" id="I1BHT2"/>
<sequence>MSSNNNNNTAYTLAIIHEALTPSSLGGVMQLATGIIIKVDSAAWKECLTEINEACAYGWRIFDSNRQKGDVTAEEAKARNISLCFSQQHCCHRVGTYKIVAKNRPVQKKSKKVDCKCTLHPFDCLDCLHEILQQFQNSSKAPRQIRVDMLKAADTFGRKSHRKINYHDIWNIMNKVDKELYHFHKDHMGSFRIWMDQKLPKKVFIVLLGDCLTLKTLLCLHVDLSL</sequence>
<dbReference type="Proteomes" id="UP000009138">
    <property type="component" value="Unassembled WGS sequence"/>
</dbReference>
<dbReference type="InParanoid" id="I1BHT2"/>
<organism evidence="1 2">
    <name type="scientific">Rhizopus delemar (strain RA 99-880 / ATCC MYA-4621 / FGSC 9543 / NRRL 43880)</name>
    <name type="common">Mucormycosis agent</name>
    <name type="synonym">Rhizopus arrhizus var. delemar</name>
    <dbReference type="NCBI Taxonomy" id="246409"/>
    <lineage>
        <taxon>Eukaryota</taxon>
        <taxon>Fungi</taxon>
        <taxon>Fungi incertae sedis</taxon>
        <taxon>Mucoromycota</taxon>
        <taxon>Mucoromycotina</taxon>
        <taxon>Mucoromycetes</taxon>
        <taxon>Mucorales</taxon>
        <taxon>Mucorineae</taxon>
        <taxon>Rhizopodaceae</taxon>
        <taxon>Rhizopus</taxon>
    </lineage>
</organism>